<dbReference type="InParanoid" id="I3TCW1"/>
<dbReference type="STRING" id="1184251.TCELL_0174"/>
<dbReference type="AlphaFoldDB" id="I3TCW1"/>
<dbReference type="Proteomes" id="UP000005270">
    <property type="component" value="Chromosome"/>
</dbReference>
<gene>
    <name evidence="1" type="ordered locus">TCELL_0174</name>
</gene>
<dbReference type="OrthoDB" id="28671at2157"/>
<dbReference type="EMBL" id="CP003531">
    <property type="protein sequence ID" value="AFK50599.1"/>
    <property type="molecule type" value="Genomic_DNA"/>
</dbReference>
<keyword evidence="2" id="KW-1185">Reference proteome</keyword>
<dbReference type="HOGENOM" id="CLU_961781_0_0_2"/>
<dbReference type="KEGG" id="thg:TCELL_0174"/>
<name>I3TCW1_THEC1</name>
<evidence type="ECO:0008006" key="3">
    <source>
        <dbReference type="Google" id="ProtNLM"/>
    </source>
</evidence>
<evidence type="ECO:0000313" key="1">
    <source>
        <dbReference type="EMBL" id="AFK50599.1"/>
    </source>
</evidence>
<reference evidence="1 2" key="1">
    <citation type="journal article" date="2012" name="J. Bacteriol.">
        <title>Complete genome sequence of the hyperthermophilic cellulolytic Crenarchaeon 'Thermogladius cellulolyticus' 1633.</title>
        <authorList>
            <person name="Mardanov A.V."/>
            <person name="Kochetkova T.V."/>
            <person name="Beletsky A.V."/>
            <person name="Bonch-Osmolovskaya E.A."/>
            <person name="Ravin N.V."/>
            <person name="Skryabin K.G."/>
        </authorList>
    </citation>
    <scope>NUCLEOTIDE SEQUENCE [LARGE SCALE GENOMIC DNA]</scope>
    <source>
        <strain evidence="2">DSM 22663 / VKM B-2946 / 1633</strain>
    </source>
</reference>
<sequence length="287" mass="32689">MSSRTLRLVRALEGLEKPVGGEVGELAEVAGLNKVLLGFLRSAGVEGEARRREEERYKWFRSVVGEVAGALRGLDYALHKFRKPVEHVSVDVDVLVNTRQLPEAVKRLASRGFRVEVWEKYTVTMTRGRAIVDLYTHPSFAWVVYLDGEELLECCTEEFEWEGLELRGLTREAEVVVTAAHAVYKEHVYLLADYFTVRRWLNKRALELARELGVGDSLKISVCLNKLVDDGLVELPAKIPVSYLAGAYAHKLFRDNVFRSTLFNALEYLLTERAGRSVKWRLTRVSY</sequence>
<dbReference type="RefSeq" id="WP_014736850.1">
    <property type="nucleotide sequence ID" value="NC_017954.1"/>
</dbReference>
<organism evidence="1 2">
    <name type="scientific">Thermogladius calderae (strain DSM 22663 / VKM B-2946 / 1633)</name>
    <dbReference type="NCBI Taxonomy" id="1184251"/>
    <lineage>
        <taxon>Archaea</taxon>
        <taxon>Thermoproteota</taxon>
        <taxon>Thermoprotei</taxon>
        <taxon>Desulfurococcales</taxon>
        <taxon>Desulfurococcaceae</taxon>
        <taxon>Thermogladius</taxon>
    </lineage>
</organism>
<dbReference type="eggNOG" id="arCOG10149">
    <property type="taxonomic scope" value="Archaea"/>
</dbReference>
<dbReference type="GeneID" id="13012454"/>
<protein>
    <recommendedName>
        <fullName evidence="3">Nucleotidyltransferase family protein</fullName>
    </recommendedName>
</protein>
<proteinExistence type="predicted"/>
<evidence type="ECO:0000313" key="2">
    <source>
        <dbReference type="Proteomes" id="UP000005270"/>
    </source>
</evidence>
<accession>I3TCW1</accession>